<dbReference type="Pfam" id="PF00069">
    <property type="entry name" value="Pkinase"/>
    <property type="match status" value="1"/>
</dbReference>
<dbReference type="Proteomes" id="UP000324800">
    <property type="component" value="Unassembled WGS sequence"/>
</dbReference>
<accession>A0A5J4V831</accession>
<name>A0A5J4V831_9EUKA</name>
<keyword evidence="1" id="KW-0175">Coiled coil</keyword>
<proteinExistence type="predicted"/>
<evidence type="ECO:0000256" key="1">
    <source>
        <dbReference type="SAM" id="Coils"/>
    </source>
</evidence>
<dbReference type="AlphaFoldDB" id="A0A5J4V831"/>
<evidence type="ECO:0000313" key="3">
    <source>
        <dbReference type="EMBL" id="KAA6378455.1"/>
    </source>
</evidence>
<gene>
    <name evidence="3" type="ORF">EZS28_026017</name>
</gene>
<dbReference type="GO" id="GO:0005524">
    <property type="term" value="F:ATP binding"/>
    <property type="evidence" value="ECO:0007669"/>
    <property type="project" value="InterPro"/>
</dbReference>
<dbReference type="InterPro" id="IPR000719">
    <property type="entry name" value="Prot_kinase_dom"/>
</dbReference>
<dbReference type="GO" id="GO:0005737">
    <property type="term" value="C:cytoplasm"/>
    <property type="evidence" value="ECO:0007669"/>
    <property type="project" value="TreeGrafter"/>
</dbReference>
<reference evidence="3 4" key="1">
    <citation type="submission" date="2019-03" db="EMBL/GenBank/DDBJ databases">
        <title>Single cell metagenomics reveals metabolic interactions within the superorganism composed of flagellate Streblomastix strix and complex community of Bacteroidetes bacteria on its surface.</title>
        <authorList>
            <person name="Treitli S.C."/>
            <person name="Kolisko M."/>
            <person name="Husnik F."/>
            <person name="Keeling P."/>
            <person name="Hampl V."/>
        </authorList>
    </citation>
    <scope>NUCLEOTIDE SEQUENCE [LARGE SCALE GENOMIC DNA]</scope>
    <source>
        <strain evidence="3">ST1C</strain>
    </source>
</reference>
<dbReference type="InterPro" id="IPR011009">
    <property type="entry name" value="Kinase-like_dom_sf"/>
</dbReference>
<dbReference type="Gene3D" id="1.10.510.10">
    <property type="entry name" value="Transferase(Phosphotransferase) domain 1"/>
    <property type="match status" value="1"/>
</dbReference>
<organism evidence="3 4">
    <name type="scientific">Streblomastix strix</name>
    <dbReference type="NCBI Taxonomy" id="222440"/>
    <lineage>
        <taxon>Eukaryota</taxon>
        <taxon>Metamonada</taxon>
        <taxon>Preaxostyla</taxon>
        <taxon>Oxymonadida</taxon>
        <taxon>Streblomastigidae</taxon>
        <taxon>Streblomastix</taxon>
    </lineage>
</organism>
<evidence type="ECO:0000259" key="2">
    <source>
        <dbReference type="PROSITE" id="PS50011"/>
    </source>
</evidence>
<dbReference type="EMBL" id="SNRW01009131">
    <property type="protein sequence ID" value="KAA6378455.1"/>
    <property type="molecule type" value="Genomic_DNA"/>
</dbReference>
<dbReference type="GO" id="GO:0044773">
    <property type="term" value="P:mitotic DNA damage checkpoint signaling"/>
    <property type="evidence" value="ECO:0007669"/>
    <property type="project" value="TreeGrafter"/>
</dbReference>
<sequence length="448" mass="52904">QYNAPEQISGFSEEQIEKMALLDNEQKSTIMKARDVFSMGITIYEYSALRHPFIFEGDNKDTDTDIEQMILNEDPIPLPDWINKKIRDLIMSMLNKDALKRPSANDILQNELVKQSLERIYFRRIDSELMIRNKNYLEQSEFKTAIITDPFMSNIAPQIIQQLNERRREIHGRSNISKLQGAQQGDFYQLIIIIKQLYRAWKENSAPSDRFIIQKKQKFVVGAIDQLCDVVCSYIGDVDEAVELAWRKQLIFKLLRVILLIPASEIRYGIINMLFVLCRYSKDHQMKFLTEKPFNILHLLCEILNQTMDKDLVYHRTTIYTLKSLSRYMAQVSGEGQMFKNFDEMRQLGVLDNVAKILMMPNDILIKQEQQQVQRMNIDQEKEKEKNNEIQQKMIIEQEEYDDDDDDEEDLEEKQLLASIADVKWEWNEDKERNFNRGINLTKSTRET</sequence>
<feature type="non-terminal residue" evidence="3">
    <location>
        <position position="1"/>
    </location>
</feature>
<feature type="coiled-coil region" evidence="1">
    <location>
        <begin position="366"/>
        <end position="400"/>
    </location>
</feature>
<dbReference type="PROSITE" id="PS50011">
    <property type="entry name" value="PROTEIN_KINASE_DOM"/>
    <property type="match status" value="1"/>
</dbReference>
<dbReference type="PANTHER" id="PTHR44167">
    <property type="entry name" value="OVARIAN-SPECIFIC SERINE/THREONINE-PROTEIN KINASE LOK-RELATED"/>
    <property type="match status" value="1"/>
</dbReference>
<evidence type="ECO:0000313" key="4">
    <source>
        <dbReference type="Proteomes" id="UP000324800"/>
    </source>
</evidence>
<dbReference type="GO" id="GO:0005634">
    <property type="term" value="C:nucleus"/>
    <property type="evidence" value="ECO:0007669"/>
    <property type="project" value="TreeGrafter"/>
</dbReference>
<dbReference type="SUPFAM" id="SSF56112">
    <property type="entry name" value="Protein kinase-like (PK-like)"/>
    <property type="match status" value="1"/>
</dbReference>
<protein>
    <recommendedName>
        <fullName evidence="2">Protein kinase domain-containing protein</fullName>
    </recommendedName>
</protein>
<comment type="caution">
    <text evidence="3">The sequence shown here is derived from an EMBL/GenBank/DDBJ whole genome shotgun (WGS) entry which is preliminary data.</text>
</comment>
<dbReference type="PANTHER" id="PTHR44167:SF24">
    <property type="entry name" value="SERINE_THREONINE-PROTEIN KINASE CHK2"/>
    <property type="match status" value="1"/>
</dbReference>
<feature type="domain" description="Protein kinase" evidence="2">
    <location>
        <begin position="1"/>
        <end position="113"/>
    </location>
</feature>
<dbReference type="GO" id="GO:0004674">
    <property type="term" value="F:protein serine/threonine kinase activity"/>
    <property type="evidence" value="ECO:0007669"/>
    <property type="project" value="TreeGrafter"/>
</dbReference>